<dbReference type="AlphaFoldDB" id="A0A8X6V421"/>
<comment type="caution">
    <text evidence="1">The sequence shown here is derived from an EMBL/GenBank/DDBJ whole genome shotgun (WGS) entry which is preliminary data.</text>
</comment>
<evidence type="ECO:0000313" key="1">
    <source>
        <dbReference type="EMBL" id="GFX93768.1"/>
    </source>
</evidence>
<proteinExistence type="predicted"/>
<gene>
    <name evidence="1" type="ORF">TNCV_1589441</name>
</gene>
<evidence type="ECO:0000313" key="2">
    <source>
        <dbReference type="Proteomes" id="UP000887159"/>
    </source>
</evidence>
<sequence>MESVPEPDEISNVIEEVVDLARQINLEVDSDDVQELLDSHNQELPIEKMHEQNIEELQRWLAGQNFGWGSKLQNETDVSRLRAVLEVSSRSAQRTLKRTLEVVKAALTTSLKEIPVDDFQGTFNGCVKRWQRCIESVVINDFHSGRSLVVNGPDMSLVRAQVPLKTSRVEELMCIKSVEGQSSLWRRVNREVPAQMSSSSLNPNSKLRGPSPIPLVLLNSATSFIDVHEV</sequence>
<accession>A0A8X6V421</accession>
<protein>
    <submittedName>
        <fullName evidence="1">Uncharacterized protein</fullName>
    </submittedName>
</protein>
<organism evidence="1 2">
    <name type="scientific">Trichonephila clavipes</name>
    <name type="common">Golden silk orbweaver</name>
    <name type="synonym">Nephila clavipes</name>
    <dbReference type="NCBI Taxonomy" id="2585209"/>
    <lineage>
        <taxon>Eukaryota</taxon>
        <taxon>Metazoa</taxon>
        <taxon>Ecdysozoa</taxon>
        <taxon>Arthropoda</taxon>
        <taxon>Chelicerata</taxon>
        <taxon>Arachnida</taxon>
        <taxon>Araneae</taxon>
        <taxon>Araneomorphae</taxon>
        <taxon>Entelegynae</taxon>
        <taxon>Araneoidea</taxon>
        <taxon>Nephilidae</taxon>
        <taxon>Trichonephila</taxon>
    </lineage>
</organism>
<name>A0A8X6V421_TRICX</name>
<keyword evidence="2" id="KW-1185">Reference proteome</keyword>
<dbReference type="EMBL" id="BMAU01021175">
    <property type="protein sequence ID" value="GFX93768.1"/>
    <property type="molecule type" value="Genomic_DNA"/>
</dbReference>
<dbReference type="Proteomes" id="UP000887159">
    <property type="component" value="Unassembled WGS sequence"/>
</dbReference>
<reference evidence="1" key="1">
    <citation type="submission" date="2020-08" db="EMBL/GenBank/DDBJ databases">
        <title>Multicomponent nature underlies the extraordinary mechanical properties of spider dragline silk.</title>
        <authorList>
            <person name="Kono N."/>
            <person name="Nakamura H."/>
            <person name="Mori M."/>
            <person name="Yoshida Y."/>
            <person name="Ohtoshi R."/>
            <person name="Malay A.D."/>
            <person name="Moran D.A.P."/>
            <person name="Tomita M."/>
            <person name="Numata K."/>
            <person name="Arakawa K."/>
        </authorList>
    </citation>
    <scope>NUCLEOTIDE SEQUENCE</scope>
</reference>